<feature type="short sequence motif" description="Q motif" evidence="11">
    <location>
        <begin position="224"/>
        <end position="252"/>
    </location>
</feature>
<reference evidence="16" key="1">
    <citation type="submission" date="2020-04" db="EMBL/GenBank/DDBJ databases">
        <title>Analysis of mating type loci in Filobasidium floriforme.</title>
        <authorList>
            <person name="Nowrousian M."/>
        </authorList>
    </citation>
    <scope>NUCLEOTIDE SEQUENCE</scope>
    <source>
        <strain evidence="16">CBS 6242</strain>
    </source>
</reference>
<sequence length="665" mass="73489">MATATETSRGFKRRRNSITEFERSLMTAPVASGSNSPPNGMTNGHTSNGASNGSAVANDEDDDNYTPYVPVAKRRANLLSSLSQRHQPAKTVTKTPEDLAREQEAFQREQEAAEEVRREKARKERTLLEEAQEVKKRQAELDLQETDLEREAKKEAEILAALEKQQKKLASAAELAKGVSYTESIKTTWQAPRYIRDRTEAQNDEVREQHHIIAEGDDIPPPISRFEDMKLPAPILKYLKSKGILKPSPIQTQGIPTALQGRDIIGVAQTGSGKTLAFTLPAIMASLEMEARLPFVRGEGPVAMVICPSRELARQTYEGCVAMCKVLAEKGEYPEIRSLLCMGGINMADQSEVLNRGVHIVIATPGRLMDMLEKKKLNLENCKYMCFDEADRMVDMGFEEDVRTIMSFFSHQRQTLLFSATMPQKIRDFAQASLIEPVLINVGRAGAANLDVIQEVEYVKQEAKMLYLLECLQKTPPPVVVFSDNKNEVDDIQEYLLLKGVEAVAIHGSKSPEEREFAITSFKDGRKDVLIASGVGSKGLDFAEIKHVINYTMPKEIEDYVHQIGRTGRGGRTGLATTFVDASLNEAILLDLKYLLLEAKQKVPEFIKSIDDPMEKYHAAGTVGKACAVCGGLGHSIVNCPKLEDAQRRQMAGQTGREGGGGGGY</sequence>
<keyword evidence="6" id="KW-0347">Helicase</keyword>
<feature type="compositionally biased region" description="Polar residues" evidence="12">
    <location>
        <begin position="78"/>
        <end position="94"/>
    </location>
</feature>
<dbReference type="PROSITE" id="PS51195">
    <property type="entry name" value="Q_MOTIF"/>
    <property type="match status" value="1"/>
</dbReference>
<evidence type="ECO:0000256" key="1">
    <source>
        <dbReference type="ARBA" id="ARBA00012552"/>
    </source>
</evidence>
<dbReference type="SUPFAM" id="SSF52540">
    <property type="entry name" value="P-loop containing nucleoside triphosphate hydrolases"/>
    <property type="match status" value="2"/>
</dbReference>
<dbReference type="Proteomes" id="UP000812966">
    <property type="component" value="Unassembled WGS sequence"/>
</dbReference>
<evidence type="ECO:0000256" key="12">
    <source>
        <dbReference type="SAM" id="MobiDB-lite"/>
    </source>
</evidence>
<accession>A0A8K0JJ76</accession>
<feature type="compositionally biased region" description="Polar residues" evidence="12">
    <location>
        <begin position="32"/>
        <end position="55"/>
    </location>
</feature>
<evidence type="ECO:0000259" key="14">
    <source>
        <dbReference type="PROSITE" id="PS51194"/>
    </source>
</evidence>
<feature type="domain" description="Helicase C-terminal" evidence="14">
    <location>
        <begin position="451"/>
        <end position="611"/>
    </location>
</feature>
<dbReference type="FunFam" id="3.40.50.300:FF:000657">
    <property type="entry name" value="Probable ATP-dependent RNA helicase DDX41"/>
    <property type="match status" value="1"/>
</dbReference>
<keyword evidence="9" id="KW-0694">RNA-binding</keyword>
<keyword evidence="3" id="KW-0547">Nucleotide-binding</keyword>
<keyword evidence="8" id="KW-0067">ATP-binding</keyword>
<dbReference type="SMART" id="SM00490">
    <property type="entry name" value="HELICc"/>
    <property type="match status" value="1"/>
</dbReference>
<dbReference type="InterPro" id="IPR014014">
    <property type="entry name" value="RNA_helicase_DEAD_Q_motif"/>
</dbReference>
<dbReference type="Pfam" id="PF00270">
    <property type="entry name" value="DEAD"/>
    <property type="match status" value="1"/>
</dbReference>
<keyword evidence="5" id="KW-0378">Hydrolase</keyword>
<dbReference type="GO" id="GO:0003723">
    <property type="term" value="F:RNA binding"/>
    <property type="evidence" value="ECO:0007669"/>
    <property type="project" value="UniProtKB-KW"/>
</dbReference>
<dbReference type="AlphaFoldDB" id="A0A8K0JJ76"/>
<evidence type="ECO:0000256" key="10">
    <source>
        <dbReference type="ARBA" id="ARBA00047984"/>
    </source>
</evidence>
<dbReference type="CDD" id="cd18787">
    <property type="entry name" value="SF2_C_DEAD"/>
    <property type="match status" value="1"/>
</dbReference>
<feature type="domain" description="Helicase ATP-binding" evidence="13">
    <location>
        <begin position="255"/>
        <end position="440"/>
    </location>
</feature>
<name>A0A8K0JJ76_9TREE</name>
<evidence type="ECO:0000256" key="4">
    <source>
        <dbReference type="ARBA" id="ARBA00022771"/>
    </source>
</evidence>
<dbReference type="InterPro" id="IPR014001">
    <property type="entry name" value="Helicase_ATP-bd"/>
</dbReference>
<dbReference type="PROSITE" id="PS51194">
    <property type="entry name" value="HELICASE_CTER"/>
    <property type="match status" value="1"/>
</dbReference>
<dbReference type="GO" id="GO:0005524">
    <property type="term" value="F:ATP binding"/>
    <property type="evidence" value="ECO:0007669"/>
    <property type="project" value="UniProtKB-KW"/>
</dbReference>
<evidence type="ECO:0000259" key="13">
    <source>
        <dbReference type="PROSITE" id="PS51192"/>
    </source>
</evidence>
<dbReference type="InterPro" id="IPR011545">
    <property type="entry name" value="DEAD/DEAH_box_helicase_dom"/>
</dbReference>
<evidence type="ECO:0000256" key="7">
    <source>
        <dbReference type="ARBA" id="ARBA00022833"/>
    </source>
</evidence>
<dbReference type="OrthoDB" id="196131at2759"/>
<evidence type="ECO:0000256" key="9">
    <source>
        <dbReference type="ARBA" id="ARBA00022884"/>
    </source>
</evidence>
<feature type="domain" description="DEAD-box RNA helicase Q" evidence="15">
    <location>
        <begin position="224"/>
        <end position="252"/>
    </location>
</feature>
<gene>
    <name evidence="16" type="ORF">FFLO_04577</name>
</gene>
<evidence type="ECO:0000313" key="16">
    <source>
        <dbReference type="EMBL" id="KAG7531083.1"/>
    </source>
</evidence>
<dbReference type="InterPro" id="IPR001650">
    <property type="entry name" value="Helicase_C-like"/>
</dbReference>
<keyword evidence="7" id="KW-0862">Zinc</keyword>
<feature type="compositionally biased region" description="Basic and acidic residues" evidence="12">
    <location>
        <begin position="95"/>
        <end position="111"/>
    </location>
</feature>
<comment type="caution">
    <text evidence="16">The sequence shown here is derived from an EMBL/GenBank/DDBJ whole genome shotgun (WGS) entry which is preliminary data.</text>
</comment>
<evidence type="ECO:0000256" key="2">
    <source>
        <dbReference type="ARBA" id="ARBA00022723"/>
    </source>
</evidence>
<evidence type="ECO:0000256" key="5">
    <source>
        <dbReference type="ARBA" id="ARBA00022801"/>
    </source>
</evidence>
<dbReference type="GO" id="GO:0003724">
    <property type="term" value="F:RNA helicase activity"/>
    <property type="evidence" value="ECO:0007669"/>
    <property type="project" value="UniProtKB-EC"/>
</dbReference>
<evidence type="ECO:0000259" key="15">
    <source>
        <dbReference type="PROSITE" id="PS51195"/>
    </source>
</evidence>
<evidence type="ECO:0000256" key="6">
    <source>
        <dbReference type="ARBA" id="ARBA00022806"/>
    </source>
</evidence>
<organism evidence="16 17">
    <name type="scientific">Filobasidium floriforme</name>
    <dbReference type="NCBI Taxonomy" id="5210"/>
    <lineage>
        <taxon>Eukaryota</taxon>
        <taxon>Fungi</taxon>
        <taxon>Dikarya</taxon>
        <taxon>Basidiomycota</taxon>
        <taxon>Agaricomycotina</taxon>
        <taxon>Tremellomycetes</taxon>
        <taxon>Filobasidiales</taxon>
        <taxon>Filobasidiaceae</taxon>
        <taxon>Filobasidium</taxon>
    </lineage>
</organism>
<feature type="region of interest" description="Disordered" evidence="12">
    <location>
        <begin position="1"/>
        <end position="111"/>
    </location>
</feature>
<protein>
    <recommendedName>
        <fullName evidence="1">RNA helicase</fullName>
        <ecNumber evidence="1">3.6.4.13</ecNumber>
    </recommendedName>
</protein>
<dbReference type="PANTHER" id="PTHR47958">
    <property type="entry name" value="ATP-DEPENDENT RNA HELICASE DBP3"/>
    <property type="match status" value="1"/>
</dbReference>
<dbReference type="SMART" id="SM00487">
    <property type="entry name" value="DEXDc"/>
    <property type="match status" value="1"/>
</dbReference>
<dbReference type="GO" id="GO:0005737">
    <property type="term" value="C:cytoplasm"/>
    <property type="evidence" value="ECO:0007669"/>
    <property type="project" value="UniProtKB-ARBA"/>
</dbReference>
<dbReference type="InterPro" id="IPR027417">
    <property type="entry name" value="P-loop_NTPase"/>
</dbReference>
<evidence type="ECO:0000256" key="8">
    <source>
        <dbReference type="ARBA" id="ARBA00022840"/>
    </source>
</evidence>
<dbReference type="EC" id="3.6.4.13" evidence="1"/>
<dbReference type="GO" id="GO:0008270">
    <property type="term" value="F:zinc ion binding"/>
    <property type="evidence" value="ECO:0007669"/>
    <property type="project" value="UniProtKB-KW"/>
</dbReference>
<dbReference type="GO" id="GO:0016787">
    <property type="term" value="F:hydrolase activity"/>
    <property type="evidence" value="ECO:0007669"/>
    <property type="project" value="UniProtKB-KW"/>
</dbReference>
<evidence type="ECO:0000256" key="3">
    <source>
        <dbReference type="ARBA" id="ARBA00022741"/>
    </source>
</evidence>
<dbReference type="Gene3D" id="3.40.50.300">
    <property type="entry name" value="P-loop containing nucleotide triphosphate hydrolases"/>
    <property type="match status" value="2"/>
</dbReference>
<dbReference type="PROSITE" id="PS51192">
    <property type="entry name" value="HELICASE_ATP_BIND_1"/>
    <property type="match status" value="1"/>
</dbReference>
<dbReference type="EMBL" id="JABELV010000099">
    <property type="protein sequence ID" value="KAG7531083.1"/>
    <property type="molecule type" value="Genomic_DNA"/>
</dbReference>
<keyword evidence="4" id="KW-0863">Zinc-finger</keyword>
<comment type="catalytic activity">
    <reaction evidence="10">
        <text>ATP + H2O = ADP + phosphate + H(+)</text>
        <dbReference type="Rhea" id="RHEA:13065"/>
        <dbReference type="ChEBI" id="CHEBI:15377"/>
        <dbReference type="ChEBI" id="CHEBI:15378"/>
        <dbReference type="ChEBI" id="CHEBI:30616"/>
        <dbReference type="ChEBI" id="CHEBI:43474"/>
        <dbReference type="ChEBI" id="CHEBI:456216"/>
        <dbReference type="EC" id="3.6.4.13"/>
    </reaction>
</comment>
<keyword evidence="17" id="KW-1185">Reference proteome</keyword>
<dbReference type="Pfam" id="PF00271">
    <property type="entry name" value="Helicase_C"/>
    <property type="match status" value="1"/>
</dbReference>
<evidence type="ECO:0000313" key="17">
    <source>
        <dbReference type="Proteomes" id="UP000812966"/>
    </source>
</evidence>
<proteinExistence type="predicted"/>
<evidence type="ECO:0000256" key="11">
    <source>
        <dbReference type="PROSITE-ProRule" id="PRU00552"/>
    </source>
</evidence>
<keyword evidence="2" id="KW-0479">Metal-binding</keyword>